<reference evidence="2 3" key="1">
    <citation type="journal article" date="2010" name="Nature">
        <title>Genome sequence of the palaeopolyploid soybean.</title>
        <authorList>
            <person name="Schmutz J."/>
            <person name="Cannon S.B."/>
            <person name="Schlueter J."/>
            <person name="Ma J."/>
            <person name="Mitros T."/>
            <person name="Nelson W."/>
            <person name="Hyten D.L."/>
            <person name="Song Q."/>
            <person name="Thelen J.J."/>
            <person name="Cheng J."/>
            <person name="Xu D."/>
            <person name="Hellsten U."/>
            <person name="May G.D."/>
            <person name="Yu Y."/>
            <person name="Sakurai T."/>
            <person name="Umezawa T."/>
            <person name="Bhattacharyya M.K."/>
            <person name="Sandhu D."/>
            <person name="Valliyodan B."/>
            <person name="Lindquist E."/>
            <person name="Peto M."/>
            <person name="Grant D."/>
            <person name="Shu S."/>
            <person name="Goodstein D."/>
            <person name="Barry K."/>
            <person name="Futrell-Griggs M."/>
            <person name="Abernathy B."/>
            <person name="Du J."/>
            <person name="Tian Z."/>
            <person name="Zhu L."/>
            <person name="Gill N."/>
            <person name="Joshi T."/>
            <person name="Libault M."/>
            <person name="Sethuraman A."/>
            <person name="Zhang X.-C."/>
            <person name="Shinozaki K."/>
            <person name="Nguyen H.T."/>
            <person name="Wing R.A."/>
            <person name="Cregan P."/>
            <person name="Specht J."/>
            <person name="Grimwood J."/>
            <person name="Rokhsar D."/>
            <person name="Stacey G."/>
            <person name="Shoemaker R.C."/>
            <person name="Jackson S.A."/>
        </authorList>
    </citation>
    <scope>NUCLEOTIDE SEQUENCE [LARGE SCALE GENOMIC DNA]</scope>
    <source>
        <strain evidence="3">cv. Williams 82</strain>
        <tissue evidence="2">Callus</tissue>
    </source>
</reference>
<keyword evidence="1" id="KW-0812">Transmembrane</keyword>
<dbReference type="EnsemblPlants" id="KRH32914">
    <property type="protein sequence ID" value="KRH32914"/>
    <property type="gene ID" value="GLYMA_10G086100"/>
</dbReference>
<evidence type="ECO:0000313" key="2">
    <source>
        <dbReference type="EMBL" id="KRH32914.1"/>
    </source>
</evidence>
<keyword evidence="1" id="KW-1133">Transmembrane helix</keyword>
<dbReference type="Gramene" id="KRH32914">
    <property type="protein sequence ID" value="KRH32914"/>
    <property type="gene ID" value="GLYMA_10G086100"/>
</dbReference>
<dbReference type="InParanoid" id="A0A0R0HVW3"/>
<feature type="transmembrane region" description="Helical" evidence="1">
    <location>
        <begin position="21"/>
        <end position="46"/>
    </location>
</feature>
<evidence type="ECO:0000313" key="3">
    <source>
        <dbReference type="EnsemblPlants" id="KRH32914"/>
    </source>
</evidence>
<protein>
    <submittedName>
        <fullName evidence="2 3">Uncharacterized protein</fullName>
    </submittedName>
</protein>
<name>A0A0R0HVW3_SOYBN</name>
<keyword evidence="4" id="KW-1185">Reference proteome</keyword>
<dbReference type="Proteomes" id="UP000008827">
    <property type="component" value="Chromosome 10"/>
</dbReference>
<keyword evidence="1" id="KW-0472">Membrane</keyword>
<dbReference type="AlphaFoldDB" id="A0A0R0HVW3"/>
<organism evidence="2">
    <name type="scientific">Glycine max</name>
    <name type="common">Soybean</name>
    <name type="synonym">Glycine hispida</name>
    <dbReference type="NCBI Taxonomy" id="3847"/>
    <lineage>
        <taxon>Eukaryota</taxon>
        <taxon>Viridiplantae</taxon>
        <taxon>Streptophyta</taxon>
        <taxon>Embryophyta</taxon>
        <taxon>Tracheophyta</taxon>
        <taxon>Spermatophyta</taxon>
        <taxon>Magnoliopsida</taxon>
        <taxon>eudicotyledons</taxon>
        <taxon>Gunneridae</taxon>
        <taxon>Pentapetalae</taxon>
        <taxon>rosids</taxon>
        <taxon>fabids</taxon>
        <taxon>Fabales</taxon>
        <taxon>Fabaceae</taxon>
        <taxon>Papilionoideae</taxon>
        <taxon>50 kb inversion clade</taxon>
        <taxon>NPAAA clade</taxon>
        <taxon>indigoferoid/millettioid clade</taxon>
        <taxon>Phaseoleae</taxon>
        <taxon>Glycine</taxon>
        <taxon>Glycine subgen. Soja</taxon>
    </lineage>
</organism>
<dbReference type="EMBL" id="CM000843">
    <property type="protein sequence ID" value="KRH32914.1"/>
    <property type="molecule type" value="Genomic_DNA"/>
</dbReference>
<sequence length="56" mass="6726">MQRRWKSRLQRQFLSQNSTSMGSFSLFFWFMVKFFSSLSALSNVFILSYTHFFGVL</sequence>
<proteinExistence type="predicted"/>
<reference evidence="3" key="2">
    <citation type="submission" date="2018-02" db="UniProtKB">
        <authorList>
            <consortium name="EnsemblPlants"/>
        </authorList>
    </citation>
    <scope>IDENTIFICATION</scope>
    <source>
        <strain evidence="3">Williams 82</strain>
    </source>
</reference>
<gene>
    <name evidence="2" type="ORF">GLYMA_10G086100</name>
</gene>
<accession>A0A0R0HVW3</accession>
<dbReference type="PaxDb" id="3847-GLYMA10G10850.1"/>
<evidence type="ECO:0000256" key="1">
    <source>
        <dbReference type="SAM" id="Phobius"/>
    </source>
</evidence>
<reference evidence="2" key="3">
    <citation type="submission" date="2018-07" db="EMBL/GenBank/DDBJ databases">
        <title>WGS assembly of Glycine max.</title>
        <authorList>
            <person name="Schmutz J."/>
            <person name="Cannon S."/>
            <person name="Schlueter J."/>
            <person name="Ma J."/>
            <person name="Mitros T."/>
            <person name="Nelson W."/>
            <person name="Hyten D."/>
            <person name="Song Q."/>
            <person name="Thelen J."/>
            <person name="Cheng J."/>
            <person name="Xu D."/>
            <person name="Hellsten U."/>
            <person name="May G."/>
            <person name="Yu Y."/>
            <person name="Sakurai T."/>
            <person name="Umezawa T."/>
            <person name="Bhattacharyya M."/>
            <person name="Sandhu D."/>
            <person name="Valliyodan B."/>
            <person name="Lindquist E."/>
            <person name="Peto M."/>
            <person name="Grant D."/>
            <person name="Shu S."/>
            <person name="Goodstein D."/>
            <person name="Barry K."/>
            <person name="Futrell-Griggs M."/>
            <person name="Abernathy B."/>
            <person name="Du J."/>
            <person name="Tian Z."/>
            <person name="Zhu L."/>
            <person name="Gill N."/>
            <person name="Joshi T."/>
            <person name="Libault M."/>
            <person name="Sethuraman A."/>
            <person name="Zhang X."/>
            <person name="Shinozaki K."/>
            <person name="Nguyen H."/>
            <person name="Wing R."/>
            <person name="Cregan P."/>
            <person name="Specht J."/>
            <person name="Grimwood J."/>
            <person name="Rokhsar D."/>
            <person name="Stacey G."/>
            <person name="Shoemaker R."/>
            <person name="Jackson S."/>
        </authorList>
    </citation>
    <scope>NUCLEOTIDE SEQUENCE</scope>
    <source>
        <tissue evidence="2">Callus</tissue>
    </source>
</reference>
<evidence type="ECO:0000313" key="4">
    <source>
        <dbReference type="Proteomes" id="UP000008827"/>
    </source>
</evidence>